<dbReference type="InterPro" id="IPR038770">
    <property type="entry name" value="Na+/solute_symporter_sf"/>
</dbReference>
<dbReference type="Proteomes" id="UP000326951">
    <property type="component" value="Chromosome"/>
</dbReference>
<dbReference type="RefSeq" id="WP_152080235.1">
    <property type="nucleotide sequence ID" value="NZ_AP021853.1"/>
</dbReference>
<keyword evidence="2 5" id="KW-0812">Transmembrane</keyword>
<organism evidence="6 7">
    <name type="scientific">Sporolactobacillus terrae</name>
    <dbReference type="NCBI Taxonomy" id="269673"/>
    <lineage>
        <taxon>Bacteria</taxon>
        <taxon>Bacillati</taxon>
        <taxon>Bacillota</taxon>
        <taxon>Bacilli</taxon>
        <taxon>Bacillales</taxon>
        <taxon>Sporolactobacillaceae</taxon>
        <taxon>Sporolactobacillus</taxon>
    </lineage>
</organism>
<dbReference type="AlphaFoldDB" id="A0A5K7WZJ3"/>
<evidence type="ECO:0000256" key="5">
    <source>
        <dbReference type="SAM" id="Phobius"/>
    </source>
</evidence>
<dbReference type="PANTHER" id="PTHR10361">
    <property type="entry name" value="SODIUM-BILE ACID COTRANSPORTER"/>
    <property type="match status" value="1"/>
</dbReference>
<dbReference type="GO" id="GO:0016020">
    <property type="term" value="C:membrane"/>
    <property type="evidence" value="ECO:0007669"/>
    <property type="project" value="UniProtKB-SubCell"/>
</dbReference>
<feature type="transmembrane region" description="Helical" evidence="5">
    <location>
        <begin position="156"/>
        <end position="180"/>
    </location>
</feature>
<feature type="transmembrane region" description="Helical" evidence="5">
    <location>
        <begin position="286"/>
        <end position="306"/>
    </location>
</feature>
<reference evidence="6 7" key="1">
    <citation type="submission" date="2019-09" db="EMBL/GenBank/DDBJ databases">
        <title>Complete genome sequence of Sporolactobacillus terrae 70-3.</title>
        <authorList>
            <person name="Tanaka N."/>
            <person name="Shiwa Y."/>
            <person name="Fujita N."/>
            <person name="Tanasupawat S."/>
        </authorList>
    </citation>
    <scope>NUCLEOTIDE SEQUENCE [LARGE SCALE GENOMIC DNA]</scope>
    <source>
        <strain evidence="6 7">70-3</strain>
    </source>
</reference>
<name>A0A5K7WZJ3_9BACL</name>
<evidence type="ECO:0000256" key="3">
    <source>
        <dbReference type="ARBA" id="ARBA00022989"/>
    </source>
</evidence>
<proteinExistence type="predicted"/>
<gene>
    <name evidence="6" type="primary">ybaS</name>
    <name evidence="6" type="ORF">St703_05850</name>
</gene>
<evidence type="ECO:0000256" key="2">
    <source>
        <dbReference type="ARBA" id="ARBA00022692"/>
    </source>
</evidence>
<keyword evidence="3 5" id="KW-1133">Transmembrane helix</keyword>
<dbReference type="EMBL" id="AP021853">
    <property type="protein sequence ID" value="BBN97880.1"/>
    <property type="molecule type" value="Genomic_DNA"/>
</dbReference>
<evidence type="ECO:0000256" key="4">
    <source>
        <dbReference type="ARBA" id="ARBA00023136"/>
    </source>
</evidence>
<dbReference type="PANTHER" id="PTHR10361:SF28">
    <property type="entry name" value="P3 PROTEIN-RELATED"/>
    <property type="match status" value="1"/>
</dbReference>
<accession>A0A5K7WZJ3</accession>
<comment type="subcellular location">
    <subcellularLocation>
        <location evidence="1">Membrane</location>
        <topology evidence="1">Multi-pass membrane protein</topology>
    </subcellularLocation>
</comment>
<dbReference type="InterPro" id="IPR004710">
    <property type="entry name" value="Bilac:Na_transpt"/>
</dbReference>
<dbReference type="Pfam" id="PF01758">
    <property type="entry name" value="SBF"/>
    <property type="match status" value="1"/>
</dbReference>
<evidence type="ECO:0008006" key="8">
    <source>
        <dbReference type="Google" id="ProtNLM"/>
    </source>
</evidence>
<feature type="transmembrane region" description="Helical" evidence="5">
    <location>
        <begin position="224"/>
        <end position="250"/>
    </location>
</feature>
<keyword evidence="4 5" id="KW-0472">Membrane</keyword>
<feature type="transmembrane region" description="Helical" evidence="5">
    <location>
        <begin position="99"/>
        <end position="119"/>
    </location>
</feature>
<feature type="transmembrane region" description="Helical" evidence="5">
    <location>
        <begin position="67"/>
        <end position="87"/>
    </location>
</feature>
<protein>
    <recommendedName>
        <fullName evidence="8">Bile acid:sodium symporter family protein</fullName>
    </recommendedName>
</protein>
<feature type="transmembrane region" description="Helical" evidence="5">
    <location>
        <begin position="131"/>
        <end position="150"/>
    </location>
</feature>
<evidence type="ECO:0000313" key="6">
    <source>
        <dbReference type="EMBL" id="BBN97880.1"/>
    </source>
</evidence>
<evidence type="ECO:0000313" key="7">
    <source>
        <dbReference type="Proteomes" id="UP000326951"/>
    </source>
</evidence>
<feature type="transmembrane region" description="Helical" evidence="5">
    <location>
        <begin position="257"/>
        <end position="280"/>
    </location>
</feature>
<evidence type="ECO:0000256" key="1">
    <source>
        <dbReference type="ARBA" id="ARBA00004141"/>
    </source>
</evidence>
<dbReference type="InterPro" id="IPR002657">
    <property type="entry name" value="BilAc:Na_symport/Acr3"/>
</dbReference>
<dbReference type="Gene3D" id="1.20.1530.20">
    <property type="match status" value="1"/>
</dbReference>
<sequence>MLAVLNRLIGKWMPLLTPISVVTGIGFSYYLHPLSFIVPWLFAFMTFTGSLRSDFRTLGHSFFHPKYILLALFVLHLMTPLWAWSISHLFFSDEPLMNTGFTLAAVIPTGVTSVMWVALYKGNIPMTLSVVLIDTLLSPIIVPFSIALFVSQKIHLPIHSLIVGLLLMVVIPTVVGMLINEWTLPSFTDKLSDKLSPFSRLTLPLMIAINSAPLAPYLKSMDWHLVKIAGTILFISISGFLFCWLLVALFHLPKDDAISFVFTGGMRNISTGTVIAISFFPPPVAIPVVMGMLFQQTLAGLNGLFIKYFGNKKVKGSHAYDAIVHGKL</sequence>